<dbReference type="GO" id="GO:0005975">
    <property type="term" value="P:carbohydrate metabolic process"/>
    <property type="evidence" value="ECO:0007669"/>
    <property type="project" value="InterPro"/>
</dbReference>
<dbReference type="AlphaFoldDB" id="A0AA48L858"/>
<dbReference type="SUPFAM" id="SSF48208">
    <property type="entry name" value="Six-hairpin glycosidases"/>
    <property type="match status" value="1"/>
</dbReference>
<keyword evidence="1" id="KW-0378">Hydrolase</keyword>
<dbReference type="InterPro" id="IPR010905">
    <property type="entry name" value="Glyco_hydro_88"/>
</dbReference>
<reference evidence="2" key="1">
    <citation type="journal article" date="2023" name="BMC Genomics">
        <title>Chromosome-level genome assemblies of Cutaneotrichosporon spp. (Trichosporonales, Basidiomycota) reveal imbalanced evolution between nucleotide sequences and chromosome synteny.</title>
        <authorList>
            <person name="Kobayashi Y."/>
            <person name="Kayamori A."/>
            <person name="Aoki K."/>
            <person name="Shiwa Y."/>
            <person name="Matsutani M."/>
            <person name="Fujita N."/>
            <person name="Sugita T."/>
            <person name="Iwasaki W."/>
            <person name="Tanaka N."/>
            <person name="Takashima M."/>
        </authorList>
    </citation>
    <scope>NUCLEOTIDE SEQUENCE</scope>
    <source>
        <strain evidence="2">HIS019</strain>
    </source>
</reference>
<dbReference type="Pfam" id="PF07470">
    <property type="entry name" value="Glyco_hydro_88"/>
    <property type="match status" value="1"/>
</dbReference>
<proteinExistence type="predicted"/>
<gene>
    <name evidence="2" type="ORF">CcaverHIS019_0601590</name>
</gene>
<accession>A0AA48L858</accession>
<evidence type="ECO:0008006" key="4">
    <source>
        <dbReference type="Google" id="ProtNLM"/>
    </source>
</evidence>
<evidence type="ECO:0000313" key="2">
    <source>
        <dbReference type="EMBL" id="BEI93700.1"/>
    </source>
</evidence>
<name>A0AA48L858_9TREE</name>
<dbReference type="Proteomes" id="UP001233271">
    <property type="component" value="Chromosome 6"/>
</dbReference>
<evidence type="ECO:0000313" key="3">
    <source>
        <dbReference type="Proteomes" id="UP001233271"/>
    </source>
</evidence>
<organism evidence="2 3">
    <name type="scientific">Cutaneotrichosporon cavernicola</name>
    <dbReference type="NCBI Taxonomy" id="279322"/>
    <lineage>
        <taxon>Eukaryota</taxon>
        <taxon>Fungi</taxon>
        <taxon>Dikarya</taxon>
        <taxon>Basidiomycota</taxon>
        <taxon>Agaricomycotina</taxon>
        <taxon>Tremellomycetes</taxon>
        <taxon>Trichosporonales</taxon>
        <taxon>Trichosporonaceae</taxon>
        <taxon>Cutaneotrichosporon</taxon>
    </lineage>
</organism>
<dbReference type="GeneID" id="85497570"/>
<protein>
    <recommendedName>
        <fullName evidence="4">Glycosyl hydrolase</fullName>
    </recommendedName>
</protein>
<sequence>MTGTTTLSLTPEHAEELIRLLTDGLVNIEDKTGEFLLHLEDGTVIDTKGWSGWEWTHGIALTALYHHQAVAPKDAAAYSTRTAMDWFEAQYKISSVGAPKNINTVSPFYALSSFMGDGKVTDARWSAWCDDWAEWLMDGLPRTRENGFQHMTYNAMHDQQLWDDTLMMSAIPLARIGKLLDRPHYVQEAKYQFLLHAQYLAHTPSGLWYHGWRFTPSGGDNFAGALWARGNCWITIAIPLLLEILNDEMPEGDAVREFLISTLRRQIDALVRTQSPGGLWHTLLLDETSYVESSASAGFAAGIYMALRMGLVKGDEYRLCADRALAAVIGCIREDGELEQVSFGTAMGDSFQFYKDIPITSMPYGQALAMLALVEWERIQA</sequence>
<evidence type="ECO:0000256" key="1">
    <source>
        <dbReference type="ARBA" id="ARBA00022801"/>
    </source>
</evidence>
<dbReference type="PANTHER" id="PTHR33886">
    <property type="entry name" value="UNSATURATED RHAMNOGALACTURONAN HYDROLASE (EUROFUNG)"/>
    <property type="match status" value="1"/>
</dbReference>
<dbReference type="InterPro" id="IPR012341">
    <property type="entry name" value="6hp_glycosidase-like_sf"/>
</dbReference>
<dbReference type="KEGG" id="ccac:CcaHIS019_0601590"/>
<dbReference type="InterPro" id="IPR052043">
    <property type="entry name" value="PolySaccharide_Degr_Enz"/>
</dbReference>
<dbReference type="GO" id="GO:0016787">
    <property type="term" value="F:hydrolase activity"/>
    <property type="evidence" value="ECO:0007669"/>
    <property type="project" value="UniProtKB-KW"/>
</dbReference>
<dbReference type="Gene3D" id="1.50.10.10">
    <property type="match status" value="1"/>
</dbReference>
<dbReference type="InterPro" id="IPR008928">
    <property type="entry name" value="6-hairpin_glycosidase_sf"/>
</dbReference>
<dbReference type="RefSeq" id="XP_060458965.1">
    <property type="nucleotide sequence ID" value="XM_060602586.1"/>
</dbReference>
<dbReference type="PANTHER" id="PTHR33886:SF8">
    <property type="entry name" value="UNSATURATED RHAMNOGALACTURONAN HYDROLASE (EUROFUNG)"/>
    <property type="match status" value="1"/>
</dbReference>
<keyword evidence="3" id="KW-1185">Reference proteome</keyword>
<dbReference type="EMBL" id="AP028217">
    <property type="protein sequence ID" value="BEI93700.1"/>
    <property type="molecule type" value="Genomic_DNA"/>
</dbReference>